<evidence type="ECO:0000256" key="1">
    <source>
        <dbReference type="SAM" id="Phobius"/>
    </source>
</evidence>
<feature type="transmembrane region" description="Helical" evidence="1">
    <location>
        <begin position="293"/>
        <end position="310"/>
    </location>
</feature>
<evidence type="ECO:0000313" key="2">
    <source>
        <dbReference type="EMBL" id="NDK57191.1"/>
    </source>
</evidence>
<dbReference type="AlphaFoldDB" id="A0A6B2H423"/>
<keyword evidence="1" id="KW-1133">Transmembrane helix</keyword>
<gene>
    <name evidence="2" type="ORF">GWO68_14800</name>
</gene>
<dbReference type="RefSeq" id="WP_162347253.1">
    <property type="nucleotide sequence ID" value="NZ_JAAEAA010000021.1"/>
</dbReference>
<accession>A0A6B2H423</accession>
<reference evidence="2 3" key="1">
    <citation type="submission" date="2020-01" db="EMBL/GenBank/DDBJ databases">
        <authorList>
            <person name="Kim M.K."/>
        </authorList>
    </citation>
    <scope>NUCLEOTIDE SEQUENCE [LARGE SCALE GENOMIC DNA]</scope>
    <source>
        <strain evidence="2 3">BT213</strain>
    </source>
</reference>
<sequence length="397" mass="45191">MHLLQHNTLKEDLLLATVGVALLSVCLWDGIGITFDSHLYLLGSTYLQQHGFTDLFTVPAFRTKPPVLSALYALLQNNIQLIKLSNLLFLAGTLLVNFKLATILIDDLFFRRLTKAVLASATPFMLVHSFLWSEPFFLFVLSVYFLLSYHALLHTHKTAWLYVLPVLGLLLVGLRHIGVVYVLCSGVYVLMHYKYFSRKQLMPIILNVLLPVLALLWWHTQVVAHSGDAGEYNLIRNLNLQRNFLVYADVLKVWLAPPGLPFPEVLAIVAFIGYAIVAWLAVRQSYGSKARHLVLLFLLTSGGYAGLMLLKGDLLTDDNERYLSLVYAPLTILLFYVLQNRMVTINRKLVWLFFIVWFAYPLARTLYNVNRWRQHGINTYNPAAAPKAIISEFKSPK</sequence>
<protein>
    <recommendedName>
        <fullName evidence="4">Glycosyltransferase RgtA/B/C/D-like domain-containing protein</fullName>
    </recommendedName>
</protein>
<feature type="transmembrane region" description="Helical" evidence="1">
    <location>
        <begin position="322"/>
        <end position="338"/>
    </location>
</feature>
<feature type="transmembrane region" description="Helical" evidence="1">
    <location>
        <begin position="201"/>
        <end position="218"/>
    </location>
</feature>
<feature type="transmembrane region" description="Helical" evidence="1">
    <location>
        <begin position="87"/>
        <end position="105"/>
    </location>
</feature>
<dbReference type="Proteomes" id="UP000478546">
    <property type="component" value="Unassembled WGS sequence"/>
</dbReference>
<keyword evidence="3" id="KW-1185">Reference proteome</keyword>
<feature type="transmembrane region" description="Helical" evidence="1">
    <location>
        <begin position="12"/>
        <end position="35"/>
    </location>
</feature>
<feature type="transmembrane region" description="Helical" evidence="1">
    <location>
        <begin position="159"/>
        <end position="189"/>
    </location>
</feature>
<keyword evidence="1" id="KW-0812">Transmembrane</keyword>
<evidence type="ECO:0000313" key="3">
    <source>
        <dbReference type="Proteomes" id="UP000478546"/>
    </source>
</evidence>
<feature type="transmembrane region" description="Helical" evidence="1">
    <location>
        <begin position="260"/>
        <end position="281"/>
    </location>
</feature>
<proteinExistence type="predicted"/>
<keyword evidence="1" id="KW-0472">Membrane</keyword>
<dbReference type="EMBL" id="JAAEAA010000021">
    <property type="protein sequence ID" value="NDK57191.1"/>
    <property type="molecule type" value="Genomic_DNA"/>
</dbReference>
<name>A0A6B2H423_9BACT</name>
<comment type="caution">
    <text evidence="2">The sequence shown here is derived from an EMBL/GenBank/DDBJ whole genome shotgun (WGS) entry which is preliminary data.</text>
</comment>
<evidence type="ECO:0008006" key="4">
    <source>
        <dbReference type="Google" id="ProtNLM"/>
    </source>
</evidence>
<organism evidence="2 3">
    <name type="scientific">Pontibacter fetidus</name>
    <dbReference type="NCBI Taxonomy" id="2700082"/>
    <lineage>
        <taxon>Bacteria</taxon>
        <taxon>Pseudomonadati</taxon>
        <taxon>Bacteroidota</taxon>
        <taxon>Cytophagia</taxon>
        <taxon>Cytophagales</taxon>
        <taxon>Hymenobacteraceae</taxon>
        <taxon>Pontibacter</taxon>
    </lineage>
</organism>
<feature type="transmembrane region" description="Helical" evidence="1">
    <location>
        <begin position="350"/>
        <end position="367"/>
    </location>
</feature>
<feature type="transmembrane region" description="Helical" evidence="1">
    <location>
        <begin position="126"/>
        <end position="147"/>
    </location>
</feature>